<evidence type="ECO:0000313" key="1">
    <source>
        <dbReference type="EMBL" id="CDW75855.1"/>
    </source>
</evidence>
<organism evidence="1 2">
    <name type="scientific">Stylonychia lemnae</name>
    <name type="common">Ciliate</name>
    <dbReference type="NCBI Taxonomy" id="5949"/>
    <lineage>
        <taxon>Eukaryota</taxon>
        <taxon>Sar</taxon>
        <taxon>Alveolata</taxon>
        <taxon>Ciliophora</taxon>
        <taxon>Intramacronucleata</taxon>
        <taxon>Spirotrichea</taxon>
        <taxon>Stichotrichia</taxon>
        <taxon>Sporadotrichida</taxon>
        <taxon>Oxytrichidae</taxon>
        <taxon>Stylonychinae</taxon>
        <taxon>Stylonychia</taxon>
    </lineage>
</organism>
<name>A0A078A199_STYLE</name>
<dbReference type="AlphaFoldDB" id="A0A078A199"/>
<sequence>MGLCCSTQQNQTLVTDIPQQSARRIIQYRDDAYFTRSEDQEAIKFNFWSNETVKGVKNNGWRCDAASLLQNGCQRGLNKENQTYDEEGFFDLSSDFVLCKHCAKAAQNPQNLIKWSAYISKEGIKGVLDLQYFIIIRKAIIGAGKFQDVQFTIQGAYDLSTGDITLNKLNEGEEKETSFRGRSDEHFTVIRTKYVHRDGTVFKLKVSKGTLKARKIQENFDLPSGSLQLSVHNCELVGPQVRNTGWGCDGRNIFKKCFGGITGFDQTEGKSEYRCETHQFDLCLECAQNVYKFDQLGERSKQNWSGFWIMAADKGEMNFERLHIAKEIVYGKGNDQIGDFIIFGKYEYSNGKMKFRKQYIGKHFVTYIGVISNQGKTVKGDWKIKSQNKGEEPIATGTFELAKE</sequence>
<dbReference type="OrthoDB" id="9988476at2759"/>
<dbReference type="InParanoid" id="A0A078A199"/>
<keyword evidence="2" id="KW-1185">Reference proteome</keyword>
<reference evidence="1 2" key="1">
    <citation type="submission" date="2014-06" db="EMBL/GenBank/DDBJ databases">
        <authorList>
            <person name="Swart Estienne"/>
        </authorList>
    </citation>
    <scope>NUCLEOTIDE SEQUENCE [LARGE SCALE GENOMIC DNA]</scope>
    <source>
        <strain evidence="1 2">130c</strain>
    </source>
</reference>
<protein>
    <submittedName>
        <fullName evidence="1">Uncharacterized protein</fullName>
    </submittedName>
</protein>
<gene>
    <name evidence="1" type="primary">Contig17274.g18395</name>
    <name evidence="1" type="ORF">STYLEM_4850</name>
</gene>
<accession>A0A078A199</accession>
<evidence type="ECO:0000313" key="2">
    <source>
        <dbReference type="Proteomes" id="UP000039865"/>
    </source>
</evidence>
<proteinExistence type="predicted"/>
<dbReference type="EMBL" id="CCKQ01004701">
    <property type="protein sequence ID" value="CDW75855.1"/>
    <property type="molecule type" value="Genomic_DNA"/>
</dbReference>
<dbReference type="Proteomes" id="UP000039865">
    <property type="component" value="Unassembled WGS sequence"/>
</dbReference>